<dbReference type="Pfam" id="PF03959">
    <property type="entry name" value="FSH1"/>
    <property type="match status" value="1"/>
</dbReference>
<evidence type="ECO:0000256" key="1">
    <source>
        <dbReference type="ARBA" id="ARBA00005863"/>
    </source>
</evidence>
<dbReference type="Gene3D" id="1.10.405.20">
    <property type="match status" value="1"/>
</dbReference>
<dbReference type="AlphaFoldDB" id="R9UNZ9"/>
<dbReference type="Pfam" id="PF13450">
    <property type="entry name" value="NAD_binding_8"/>
    <property type="match status" value="1"/>
</dbReference>
<proteinExistence type="inferred from homology"/>
<dbReference type="InterPro" id="IPR036188">
    <property type="entry name" value="FAD/NAD-bd_sf"/>
</dbReference>
<reference evidence="4" key="1">
    <citation type="submission" date="2012-11" db="EMBL/GenBank/DDBJ databases">
        <authorList>
            <person name="Chen C.-C."/>
            <person name="Wang C.-L."/>
            <person name="Sung L.-M."/>
            <person name="Chiu S.-H."/>
            <person name="Liaw L.-L."/>
            <person name="Yuan G.-F."/>
            <person name="Liao C.-C."/>
        </authorList>
    </citation>
    <scope>NUCLEOTIDE SEQUENCE</scope>
</reference>
<name>R9UNZ9_MONPI</name>
<organism evidence="4">
    <name type="scientific">Monascus pilosus</name>
    <name type="common">Red mold</name>
    <dbReference type="NCBI Taxonomy" id="89488"/>
    <lineage>
        <taxon>Eukaryota</taxon>
        <taxon>Fungi</taxon>
        <taxon>Dikarya</taxon>
        <taxon>Ascomycota</taxon>
        <taxon>Pezizomycotina</taxon>
        <taxon>Eurotiomycetes</taxon>
        <taxon>Eurotiomycetidae</taxon>
        <taxon>Eurotiales</taxon>
        <taxon>Aspergillaceae</taxon>
        <taxon>Monascus</taxon>
    </lineage>
</organism>
<reference evidence="4" key="2">
    <citation type="journal article" date="2013" name="Appl. Microbiol. Biotechnol.">
        <title>Genetic localization and in vivo characterization of a Monascus azaphilone pigment biosynthetic gene cluster.</title>
        <authorList>
            <person name="Balakrishnan B."/>
            <person name="Karki S."/>
            <person name="Chiu S.H."/>
            <person name="Kim H.J."/>
            <person name="Suh J.W."/>
            <person name="Nam B."/>
            <person name="Yoon Y.M."/>
            <person name="Chen C.C."/>
            <person name="Kwon H.J."/>
        </authorList>
    </citation>
    <scope>NUCLEOTIDE SEQUENCE</scope>
</reference>
<protein>
    <submittedName>
        <fullName evidence="4">Amino oxidase/esterase</fullName>
    </submittedName>
</protein>
<dbReference type="PANTHER" id="PTHR48070:SF3">
    <property type="entry name" value="ESTERASE DBAE-RELATED"/>
    <property type="match status" value="1"/>
</dbReference>
<dbReference type="EMBL" id="KC148521">
    <property type="protein sequence ID" value="AGN71609.1"/>
    <property type="molecule type" value="Genomic_DNA"/>
</dbReference>
<dbReference type="Gene3D" id="3.50.50.60">
    <property type="entry name" value="FAD/NAD(P)-binding domain"/>
    <property type="match status" value="1"/>
</dbReference>
<feature type="domain" description="Serine hydrolase" evidence="3">
    <location>
        <begin position="488"/>
        <end position="725"/>
    </location>
</feature>
<dbReference type="SMR" id="R9UNZ9"/>
<keyword evidence="2" id="KW-0378">Hydrolase</keyword>
<dbReference type="GO" id="GO:0005634">
    <property type="term" value="C:nucleus"/>
    <property type="evidence" value="ECO:0007669"/>
    <property type="project" value="TreeGrafter"/>
</dbReference>
<dbReference type="InterPro" id="IPR005645">
    <property type="entry name" value="FSH-like_dom"/>
</dbReference>
<evidence type="ECO:0000259" key="3">
    <source>
        <dbReference type="Pfam" id="PF03959"/>
    </source>
</evidence>
<dbReference type="Gene3D" id="3.40.50.1820">
    <property type="entry name" value="alpha/beta hydrolase"/>
    <property type="match status" value="1"/>
</dbReference>
<sequence length="746" mass="80483">MGLVAAADPSLFSENNYSPDNIINSDVLIVGGGAAGTHAAVRLKDLGKSFTLVEKSSVLGGHTHTYIDPTTGTPVEFGVHSFGNTSDTRDFFARFEIPLVDFVPARFPVHYIDFRTGDVVAVALDTNVTGYLDQVEKYPSLAYGWLTSFPVPSDLLLSFGDFVSKYSLQKIVYTIYYLGVGVGNILQQLTITVMNSVGVGILRSLQGVPGGAVVPAAGNNHAIFDKALAELGADILLDSHVVSASRPANNSGVKVVVQTPNSLKLVLAKRIIVAVLTQPENMNVFSPDEREARLFSQLKGQAFYVGLVTNTGLPVNQSYYNAASNEPDSVPLLPKTYNIQSTVLPGIFWWLYGSEKALTEAEVKAAVTSQIATVRTALNVPAPAGSPQFLAFGNHTPTHVTVSAEAIADGFYRDLYGLQGHRNTWYTGAQFIDSASGIWNLTNSVVLPGLETKETKPRPHSLQHCTTGTVLTAMPAKPSSDDSTLHLPRILCLHGGGTNARIFRAQCRILTRHFSTAFRLCFAEAPFVSQPGPDVTSVYKEFGPFKRWLRSSARDHPEIDPALATEAIDASLRDAMDEDDRRGATGEWAGLLGFSQGAKMCASLLLRQQVRDSTRTRPSATDGPHWRFAVLLAGRGPLVSLDPACPKSPAIVDAGGIAMTAFPDERLLAAGTAHVLHLPTVHVHGMLDPGLEEHRKLLTQYCAEGTARVMEWEGNHRVPIKTKDVVALAGHVFDVALETGVLQRRT</sequence>
<gene>
    <name evidence="4" type="ORF">2367B</name>
</gene>
<comment type="similarity">
    <text evidence="1">Belongs to the LovG family.</text>
</comment>
<dbReference type="SUPFAM" id="SSF53474">
    <property type="entry name" value="alpha/beta-Hydrolases"/>
    <property type="match status" value="1"/>
</dbReference>
<dbReference type="GO" id="GO:0005737">
    <property type="term" value="C:cytoplasm"/>
    <property type="evidence" value="ECO:0007669"/>
    <property type="project" value="TreeGrafter"/>
</dbReference>
<dbReference type="GO" id="GO:0016787">
    <property type="term" value="F:hydrolase activity"/>
    <property type="evidence" value="ECO:0007669"/>
    <property type="project" value="UniProtKB-KW"/>
</dbReference>
<dbReference type="GO" id="GO:0044550">
    <property type="term" value="P:secondary metabolite biosynthetic process"/>
    <property type="evidence" value="ECO:0007669"/>
    <property type="project" value="TreeGrafter"/>
</dbReference>
<dbReference type="SUPFAM" id="SSF51905">
    <property type="entry name" value="FAD/NAD(P)-binding domain"/>
    <property type="match status" value="1"/>
</dbReference>
<dbReference type="Gene3D" id="3.30.70.1990">
    <property type="match status" value="1"/>
</dbReference>
<evidence type="ECO:0000256" key="2">
    <source>
        <dbReference type="ARBA" id="ARBA00022801"/>
    </source>
</evidence>
<evidence type="ECO:0000313" key="4">
    <source>
        <dbReference type="EMBL" id="AGN71609.1"/>
    </source>
</evidence>
<dbReference type="PANTHER" id="PTHR48070">
    <property type="entry name" value="ESTERASE OVCA2"/>
    <property type="match status" value="1"/>
</dbReference>
<accession>R9UNZ9</accession>
<dbReference type="InterPro" id="IPR050593">
    <property type="entry name" value="LovG"/>
</dbReference>
<dbReference type="InterPro" id="IPR029058">
    <property type="entry name" value="AB_hydrolase_fold"/>
</dbReference>